<evidence type="ECO:0000313" key="3">
    <source>
        <dbReference type="Proteomes" id="UP000317344"/>
    </source>
</evidence>
<dbReference type="EMBL" id="CP041765">
    <property type="protein sequence ID" value="QDQ99013.1"/>
    <property type="molecule type" value="Genomic_DNA"/>
</dbReference>
<evidence type="ECO:0000259" key="1">
    <source>
        <dbReference type="Pfam" id="PF02698"/>
    </source>
</evidence>
<sequence>MPDAQRFSVVGRARRRWRPALAAFVCAFLVLAVVGYPVYVEPQVGTPHHADAIVVLGGPGSGRYQLGLELARRGYAPQLLLSDPSGGENDWLSGICRTEHPFTAICFDPHPATTLGEAREIRAVAKMRGWSDIIVITYTPHVSRARYIVQRCFQGSVTMLAAPTHLSVVEWAWAYAYQTAGYAKTLLESGC</sequence>
<protein>
    <submittedName>
        <fullName evidence="2">YdcF family protein</fullName>
    </submittedName>
</protein>
<dbReference type="Proteomes" id="UP000317344">
    <property type="component" value="Chromosome"/>
</dbReference>
<dbReference type="InterPro" id="IPR003848">
    <property type="entry name" value="DUF218"/>
</dbReference>
<evidence type="ECO:0000313" key="2">
    <source>
        <dbReference type="EMBL" id="QDQ99013.1"/>
    </source>
</evidence>
<accession>A0A516X7M6</accession>
<gene>
    <name evidence="2" type="ORF">FO059_04070</name>
</gene>
<name>A0A516X7M6_9ACTN</name>
<dbReference type="Pfam" id="PF02698">
    <property type="entry name" value="DUF218"/>
    <property type="match status" value="1"/>
</dbReference>
<organism evidence="2 3">
    <name type="scientific">Tomitella fengzijianii</name>
    <dbReference type="NCBI Taxonomy" id="2597660"/>
    <lineage>
        <taxon>Bacteria</taxon>
        <taxon>Bacillati</taxon>
        <taxon>Actinomycetota</taxon>
        <taxon>Actinomycetes</taxon>
        <taxon>Mycobacteriales</taxon>
        <taxon>Tomitella</taxon>
    </lineage>
</organism>
<feature type="domain" description="DUF218" evidence="1">
    <location>
        <begin position="51"/>
        <end position="170"/>
    </location>
</feature>
<reference evidence="2 3" key="1">
    <citation type="submission" date="2019-07" db="EMBL/GenBank/DDBJ databases">
        <title>Tomitella cavernea sp. nov., an actinomycete isolated from soil.</title>
        <authorList>
            <person name="Cheng J."/>
        </authorList>
    </citation>
    <scope>NUCLEOTIDE SEQUENCE [LARGE SCALE GENOMIC DNA]</scope>
    <source>
        <strain evidence="2 3">HY188</strain>
    </source>
</reference>
<dbReference type="KEGG" id="toy:FO059_04070"/>
<dbReference type="CDD" id="cd06259">
    <property type="entry name" value="YdcF-like"/>
    <property type="match status" value="1"/>
</dbReference>
<dbReference type="AlphaFoldDB" id="A0A516X7M6"/>
<reference evidence="2 3" key="2">
    <citation type="submission" date="2019-07" db="EMBL/GenBank/DDBJ databases">
        <authorList>
            <person name="Huang Y."/>
        </authorList>
    </citation>
    <scope>NUCLEOTIDE SEQUENCE [LARGE SCALE GENOMIC DNA]</scope>
    <source>
        <strain evidence="2 3">HY188</strain>
    </source>
</reference>
<keyword evidence="3" id="KW-1185">Reference proteome</keyword>
<proteinExistence type="predicted"/>
<dbReference type="OrthoDB" id="4772924at2"/>